<name>A0A2H9T7A6_9ZZZZ</name>
<proteinExistence type="predicted"/>
<reference evidence="1" key="1">
    <citation type="journal article" date="2017" name="Appl. Environ. Microbiol.">
        <title>Molecular characterization of an Endozoicomonas-like organism causing infection in king scallop Pecten maximus L.</title>
        <authorList>
            <person name="Cano I."/>
            <person name="van Aerle R."/>
            <person name="Ross S."/>
            <person name="Verner-Jeffreys D.W."/>
            <person name="Paley R.K."/>
            <person name="Rimmer G."/>
            <person name="Ryder D."/>
            <person name="Hooper P."/>
            <person name="Stone D."/>
            <person name="Feist S.W."/>
        </authorList>
    </citation>
    <scope>NUCLEOTIDE SEQUENCE</scope>
</reference>
<sequence length="97" mass="11540">MLVFKCVKCKKKLWRYEKIGKGDIVRVHKERINRFFQDFHLEELPIDARILCECGNSVGNNKGTFISMAKNSYMTTGSKDNKRMMKGYQYLRRDRPE</sequence>
<protein>
    <submittedName>
        <fullName evidence="1">Uncharacterized protein</fullName>
    </submittedName>
</protein>
<evidence type="ECO:0000313" key="1">
    <source>
        <dbReference type="EMBL" id="PJE79096.1"/>
    </source>
</evidence>
<gene>
    <name evidence="1" type="ORF">CI610_01940</name>
</gene>
<dbReference type="EMBL" id="NSIT01000096">
    <property type="protein sequence ID" value="PJE79096.1"/>
    <property type="molecule type" value="Genomic_DNA"/>
</dbReference>
<accession>A0A2H9T7A6</accession>
<organism evidence="1">
    <name type="scientific">invertebrate metagenome</name>
    <dbReference type="NCBI Taxonomy" id="1711999"/>
    <lineage>
        <taxon>unclassified sequences</taxon>
        <taxon>metagenomes</taxon>
        <taxon>organismal metagenomes</taxon>
    </lineage>
</organism>
<comment type="caution">
    <text evidence="1">The sequence shown here is derived from an EMBL/GenBank/DDBJ whole genome shotgun (WGS) entry which is preliminary data.</text>
</comment>
<dbReference type="AlphaFoldDB" id="A0A2H9T7A6"/>